<name>A6G7Z8_9BACT</name>
<organism evidence="2 3">
    <name type="scientific">Plesiocystis pacifica SIR-1</name>
    <dbReference type="NCBI Taxonomy" id="391625"/>
    <lineage>
        <taxon>Bacteria</taxon>
        <taxon>Pseudomonadati</taxon>
        <taxon>Myxococcota</taxon>
        <taxon>Polyangia</taxon>
        <taxon>Nannocystales</taxon>
        <taxon>Nannocystaceae</taxon>
        <taxon>Plesiocystis</taxon>
    </lineage>
</organism>
<evidence type="ECO:0000313" key="3">
    <source>
        <dbReference type="Proteomes" id="UP000005801"/>
    </source>
</evidence>
<evidence type="ECO:0000256" key="1">
    <source>
        <dbReference type="SAM" id="MobiDB-lite"/>
    </source>
</evidence>
<proteinExistence type="predicted"/>
<comment type="caution">
    <text evidence="2">The sequence shown here is derived from an EMBL/GenBank/DDBJ whole genome shotgun (WGS) entry which is preliminary data.</text>
</comment>
<sequence>MGLFSRFRRSPAPEAPGRVVVVSEGLERFGQRELAFAVQLRPGESGEAVRAELEQLIAAIRSHAEQGQLVHAGGFTAFGAPGFLSSRTQGIVYANAGSGDPELPESALAAVLVDPDELRVAQAGGASRILARLGQLSSQYPFPQTNDRDRPSVARPGEDSSLVFQTARASVPGVSLLLAHGVLRIRVRPSARPALRQLLEASPDDAAFALLTAPDAAANAQLVWFPGQGGPSAITPPGSQGELVTGGMLVVASGQERDEVRIHEDGFAWLAHPSSWERARACLLAGEALDMPLADPSFDLRIETLAEGFLHYLPVNGAPDESLRITLLTPDEALRQAVDIEVLSRYAKAVLAAMTGLELGGVHVTLAPGEAARVEGLGVDAGAVETVRAVEAPSVRAGVAFEVHAGLG</sequence>
<dbReference type="Proteomes" id="UP000005801">
    <property type="component" value="Unassembled WGS sequence"/>
</dbReference>
<feature type="region of interest" description="Disordered" evidence="1">
    <location>
        <begin position="140"/>
        <end position="159"/>
    </location>
</feature>
<dbReference type="STRING" id="391625.PPSIR1_19164"/>
<dbReference type="eggNOG" id="ENOG5031HJT">
    <property type="taxonomic scope" value="Bacteria"/>
</dbReference>
<evidence type="ECO:0000313" key="2">
    <source>
        <dbReference type="EMBL" id="EDM77960.1"/>
    </source>
</evidence>
<accession>A6G7Z8</accession>
<dbReference type="EMBL" id="ABCS01000037">
    <property type="protein sequence ID" value="EDM77960.1"/>
    <property type="molecule type" value="Genomic_DNA"/>
</dbReference>
<reference evidence="2 3" key="1">
    <citation type="submission" date="2007-06" db="EMBL/GenBank/DDBJ databases">
        <authorList>
            <person name="Shimkets L."/>
            <person name="Ferriera S."/>
            <person name="Johnson J."/>
            <person name="Kravitz S."/>
            <person name="Beeson K."/>
            <person name="Sutton G."/>
            <person name="Rogers Y.-H."/>
            <person name="Friedman R."/>
            <person name="Frazier M."/>
            <person name="Venter J.C."/>
        </authorList>
    </citation>
    <scope>NUCLEOTIDE SEQUENCE [LARGE SCALE GENOMIC DNA]</scope>
    <source>
        <strain evidence="2 3">SIR-1</strain>
    </source>
</reference>
<gene>
    <name evidence="2" type="ORF">PPSIR1_19164</name>
</gene>
<dbReference type="AlphaFoldDB" id="A6G7Z8"/>
<keyword evidence="3" id="KW-1185">Reference proteome</keyword>
<dbReference type="RefSeq" id="WP_006972843.1">
    <property type="nucleotide sequence ID" value="NZ_ABCS01000037.1"/>
</dbReference>
<dbReference type="OrthoDB" id="5520983at2"/>
<protein>
    <submittedName>
        <fullName evidence="2">Uncharacterized protein</fullName>
    </submittedName>
</protein>
<feature type="compositionally biased region" description="Basic and acidic residues" evidence="1">
    <location>
        <begin position="146"/>
        <end position="158"/>
    </location>
</feature>